<name>A0A6M3JEB5_9ZZZZ</name>
<evidence type="ECO:0000313" key="1">
    <source>
        <dbReference type="EMBL" id="QJA68394.1"/>
    </source>
</evidence>
<organism evidence="1">
    <name type="scientific">viral metagenome</name>
    <dbReference type="NCBI Taxonomy" id="1070528"/>
    <lineage>
        <taxon>unclassified sequences</taxon>
        <taxon>metagenomes</taxon>
        <taxon>organismal metagenomes</taxon>
    </lineage>
</organism>
<dbReference type="AlphaFoldDB" id="A0A6M3JEB5"/>
<proteinExistence type="predicted"/>
<dbReference type="EMBL" id="MT141613">
    <property type="protein sequence ID" value="QJA68394.1"/>
    <property type="molecule type" value="Genomic_DNA"/>
</dbReference>
<accession>A0A6M3JEB5</accession>
<gene>
    <name evidence="1" type="ORF">MM415A06895_0006</name>
</gene>
<sequence length="47" mass="5477">MSEYTCAEGHRMNPGWYRCPKCGGRITYEDGMNEKEMMAEPPEECEE</sequence>
<protein>
    <submittedName>
        <fullName evidence="1">Uncharacterized protein</fullName>
    </submittedName>
</protein>
<reference evidence="1" key="1">
    <citation type="submission" date="2020-03" db="EMBL/GenBank/DDBJ databases">
        <title>The deep terrestrial virosphere.</title>
        <authorList>
            <person name="Holmfeldt K."/>
            <person name="Nilsson E."/>
            <person name="Simone D."/>
            <person name="Lopez-Fernandez M."/>
            <person name="Wu X."/>
            <person name="de Brujin I."/>
            <person name="Lundin D."/>
            <person name="Andersson A."/>
            <person name="Bertilsson S."/>
            <person name="Dopson M."/>
        </authorList>
    </citation>
    <scope>NUCLEOTIDE SEQUENCE</scope>
    <source>
        <strain evidence="1">MM415A06895</strain>
    </source>
</reference>